<feature type="region of interest" description="Disordered" evidence="1">
    <location>
        <begin position="278"/>
        <end position="350"/>
    </location>
</feature>
<reference evidence="3" key="1">
    <citation type="journal article" date="2021" name="Nat. Commun.">
        <title>Genetic determinants of endophytism in the Arabidopsis root mycobiome.</title>
        <authorList>
            <person name="Mesny F."/>
            <person name="Miyauchi S."/>
            <person name="Thiergart T."/>
            <person name="Pickel B."/>
            <person name="Atanasova L."/>
            <person name="Karlsson M."/>
            <person name="Huettel B."/>
            <person name="Barry K.W."/>
            <person name="Haridas S."/>
            <person name="Chen C."/>
            <person name="Bauer D."/>
            <person name="Andreopoulos W."/>
            <person name="Pangilinan J."/>
            <person name="LaButti K."/>
            <person name="Riley R."/>
            <person name="Lipzen A."/>
            <person name="Clum A."/>
            <person name="Drula E."/>
            <person name="Henrissat B."/>
            <person name="Kohler A."/>
            <person name="Grigoriev I.V."/>
            <person name="Martin F.M."/>
            <person name="Hacquard S."/>
        </authorList>
    </citation>
    <scope>NUCLEOTIDE SEQUENCE</scope>
    <source>
        <strain evidence="3">MPI-CAGE-CH-0235</strain>
    </source>
</reference>
<feature type="compositionally biased region" description="Pro residues" evidence="1">
    <location>
        <begin position="300"/>
        <end position="310"/>
    </location>
</feature>
<evidence type="ECO:0000313" key="4">
    <source>
        <dbReference type="Proteomes" id="UP000813444"/>
    </source>
</evidence>
<sequence length="668" mass="74139">MYFIVSKARDGETNNLSNQVHRIGHQFRQTIIEEARATLKHVSRSNPVATDGKPEPIPESQEEYNEQVDAVIRDLFPRIPHTDRKIIIEHAFQFNRTQNPRGSDRDRVGLSADITLARRVQLAVLAHIRHNHTRYDELLKETKWESARKVVESLCLDILVKWRGDEETGRDQLDEILREVVVISDSEDESGDDDDGDSDMEIDQGTERPLVSAQPNHASQQPASNVPRTPGSTLSGHDSRNTKTQGPSRVSKTDRMAEKRNQRGFKRYQAWQEAIARRNQHVEPEGPRPIALETYARPGQPEPISSPPPFLSAASQDLRTGGGPRSYHDPLPPPSYVAQQPPVCSQPPRTFPSHAPSFAPPAPLGFEQVMSANHEQSYYRRGSSPVVHGLQDMLVRSIEPASPDAMQPSFVRSLPPRRQEVIDLTPASPPGGHVPRRLTLDSPTRGAPVPQDGAYFVRRVVSDGRSHAAPGFNEPHGYNLKAPRNFNDAPARYEGNPSHSYPLRSQVPDPGVLRRPISTSRPPLGARQNPVIMEDRGGFFERVPNTPLSPVTRVGVHGPGAIQRQHPVFESNMPIQPPHPLREQHDGHGVGIITTARPFSSPQRGHARSRSGPFGVSAQQPAPFSRLAPSHEAPPYLGHNQVRVGQQRVAPHGFSADPRQPPHIIVLD</sequence>
<dbReference type="Pfam" id="PF10056">
    <property type="entry name" value="DUF2293"/>
    <property type="match status" value="1"/>
</dbReference>
<feature type="region of interest" description="Disordered" evidence="1">
    <location>
        <begin position="181"/>
        <end position="265"/>
    </location>
</feature>
<dbReference type="EMBL" id="JAGPNK010000005">
    <property type="protein sequence ID" value="KAH7320891.1"/>
    <property type="molecule type" value="Genomic_DNA"/>
</dbReference>
<feature type="compositionally biased region" description="Basic and acidic residues" evidence="1">
    <location>
        <begin position="251"/>
        <end position="261"/>
    </location>
</feature>
<dbReference type="Proteomes" id="UP000813444">
    <property type="component" value="Unassembled WGS sequence"/>
</dbReference>
<comment type="caution">
    <text evidence="3">The sequence shown here is derived from an EMBL/GenBank/DDBJ whole genome shotgun (WGS) entry which is preliminary data.</text>
</comment>
<keyword evidence="4" id="KW-1185">Reference proteome</keyword>
<accession>A0A8K0SRW0</accession>
<evidence type="ECO:0000259" key="2">
    <source>
        <dbReference type="Pfam" id="PF10056"/>
    </source>
</evidence>
<feature type="region of interest" description="Disordered" evidence="1">
    <location>
        <begin position="597"/>
        <end position="638"/>
    </location>
</feature>
<evidence type="ECO:0000256" key="1">
    <source>
        <dbReference type="SAM" id="MobiDB-lite"/>
    </source>
</evidence>
<protein>
    <recommendedName>
        <fullName evidence="2">DUF2293 domain-containing protein</fullName>
    </recommendedName>
</protein>
<evidence type="ECO:0000313" key="3">
    <source>
        <dbReference type="EMBL" id="KAH7320891.1"/>
    </source>
</evidence>
<dbReference type="AlphaFoldDB" id="A0A8K0SRW0"/>
<feature type="domain" description="DUF2293" evidence="2">
    <location>
        <begin position="72"/>
        <end position="163"/>
    </location>
</feature>
<name>A0A8K0SRW0_9HYPO</name>
<gene>
    <name evidence="3" type="ORF">B0I35DRAFT_201996</name>
</gene>
<feature type="region of interest" description="Disordered" evidence="1">
    <location>
        <begin position="424"/>
        <end position="451"/>
    </location>
</feature>
<organism evidence="3 4">
    <name type="scientific">Stachybotrys elegans</name>
    <dbReference type="NCBI Taxonomy" id="80388"/>
    <lineage>
        <taxon>Eukaryota</taxon>
        <taxon>Fungi</taxon>
        <taxon>Dikarya</taxon>
        <taxon>Ascomycota</taxon>
        <taxon>Pezizomycotina</taxon>
        <taxon>Sordariomycetes</taxon>
        <taxon>Hypocreomycetidae</taxon>
        <taxon>Hypocreales</taxon>
        <taxon>Stachybotryaceae</taxon>
        <taxon>Stachybotrys</taxon>
    </lineage>
</organism>
<dbReference type="InterPro" id="IPR018744">
    <property type="entry name" value="DUF2293"/>
</dbReference>
<dbReference type="PANTHER" id="PTHR38113">
    <property type="match status" value="1"/>
</dbReference>
<proteinExistence type="predicted"/>
<feature type="compositionally biased region" description="Acidic residues" evidence="1">
    <location>
        <begin position="185"/>
        <end position="204"/>
    </location>
</feature>
<dbReference type="PANTHER" id="PTHR38113:SF1">
    <property type="entry name" value="DUF2293 DOMAIN-CONTAINING PROTEIN"/>
    <property type="match status" value="1"/>
</dbReference>
<dbReference type="OrthoDB" id="5288828at2759"/>
<feature type="region of interest" description="Disordered" evidence="1">
    <location>
        <begin position="469"/>
        <end position="529"/>
    </location>
</feature>
<feature type="compositionally biased region" description="Polar residues" evidence="1">
    <location>
        <begin position="213"/>
        <end position="250"/>
    </location>
</feature>